<evidence type="ECO:0000256" key="6">
    <source>
        <dbReference type="ARBA" id="ARBA00022741"/>
    </source>
</evidence>
<keyword evidence="3" id="KW-0216">Detoxification</keyword>
<keyword evidence="13" id="KW-1185">Reference proteome</keyword>
<evidence type="ECO:0000256" key="7">
    <source>
        <dbReference type="ARBA" id="ARBA00023002"/>
    </source>
</evidence>
<evidence type="ECO:0000256" key="8">
    <source>
        <dbReference type="ARBA" id="ARBA00023033"/>
    </source>
</evidence>
<keyword evidence="6" id="KW-0547">Nucleotide-binding</keyword>
<evidence type="ECO:0000256" key="4">
    <source>
        <dbReference type="ARBA" id="ARBA00022630"/>
    </source>
</evidence>
<dbReference type="GO" id="GO:0000166">
    <property type="term" value="F:nucleotide binding"/>
    <property type="evidence" value="ECO:0007669"/>
    <property type="project" value="UniProtKB-KW"/>
</dbReference>
<evidence type="ECO:0000256" key="2">
    <source>
        <dbReference type="ARBA" id="ARBA00009881"/>
    </source>
</evidence>
<evidence type="ECO:0000256" key="10">
    <source>
        <dbReference type="ARBA" id="ARBA00049401"/>
    </source>
</evidence>
<dbReference type="Pfam" id="PF03060">
    <property type="entry name" value="NMO"/>
    <property type="match status" value="1"/>
</dbReference>
<organism evidence="12 13">
    <name type="scientific">Massilia violaceinigra</name>
    <dbReference type="NCBI Taxonomy" id="2045208"/>
    <lineage>
        <taxon>Bacteria</taxon>
        <taxon>Pseudomonadati</taxon>
        <taxon>Pseudomonadota</taxon>
        <taxon>Betaproteobacteria</taxon>
        <taxon>Burkholderiales</taxon>
        <taxon>Oxalobacteraceae</taxon>
        <taxon>Telluria group</taxon>
        <taxon>Massilia</taxon>
    </lineage>
</organism>
<name>A0A2D2DEK3_9BURK</name>
<evidence type="ECO:0000256" key="9">
    <source>
        <dbReference type="ARBA" id="ARBA00031155"/>
    </source>
</evidence>
<dbReference type="InterPro" id="IPR004136">
    <property type="entry name" value="NMO"/>
</dbReference>
<dbReference type="InterPro" id="IPR013785">
    <property type="entry name" value="Aldolase_TIM"/>
</dbReference>
<reference evidence="12" key="1">
    <citation type="submission" date="2017-10" db="EMBL/GenBank/DDBJ databases">
        <title>Massilia psychrophilum sp. nov., a novel purple-pigmented bacterium isolated from Tianshan glacier, Xinjiang Municipality, China.</title>
        <authorList>
            <person name="Wang H."/>
        </authorList>
    </citation>
    <scope>NUCLEOTIDE SEQUENCE [LARGE SCALE GENOMIC DNA]</scope>
    <source>
        <strain evidence="12">B2</strain>
    </source>
</reference>
<dbReference type="SUPFAM" id="SSF51412">
    <property type="entry name" value="Inosine monophosphate dehydrogenase (IMPDH)"/>
    <property type="match status" value="1"/>
</dbReference>
<comment type="cofactor">
    <cofactor evidence="1">
        <name>FMN</name>
        <dbReference type="ChEBI" id="CHEBI:58210"/>
    </cofactor>
</comment>
<accession>A0A2D2DEK3</accession>
<protein>
    <recommendedName>
        <fullName evidence="11">Nitronate monooxygenase</fullName>
    </recommendedName>
    <alternativeName>
        <fullName evidence="9">Propionate 3-nitronate monooxygenase</fullName>
    </alternativeName>
</protein>
<dbReference type="GO" id="GO:0051213">
    <property type="term" value="F:dioxygenase activity"/>
    <property type="evidence" value="ECO:0007669"/>
    <property type="project" value="UniProtKB-KW"/>
</dbReference>
<dbReference type="CDD" id="cd04730">
    <property type="entry name" value="NPD_like"/>
    <property type="match status" value="1"/>
</dbReference>
<keyword evidence="4" id="KW-0285">Flavoprotein</keyword>
<dbReference type="PANTHER" id="PTHR42747:SF3">
    <property type="entry name" value="NITRONATE MONOOXYGENASE-RELATED"/>
    <property type="match status" value="1"/>
</dbReference>
<gene>
    <name evidence="12" type="ORF">CR152_01970</name>
</gene>
<dbReference type="GO" id="GO:0018580">
    <property type="term" value="F:nitronate monooxygenase activity"/>
    <property type="evidence" value="ECO:0007669"/>
    <property type="project" value="InterPro"/>
</dbReference>
<evidence type="ECO:0000256" key="3">
    <source>
        <dbReference type="ARBA" id="ARBA00022575"/>
    </source>
</evidence>
<evidence type="ECO:0000256" key="1">
    <source>
        <dbReference type="ARBA" id="ARBA00001917"/>
    </source>
</evidence>
<evidence type="ECO:0000256" key="11">
    <source>
        <dbReference type="ARBA" id="ARBA00067136"/>
    </source>
</evidence>
<evidence type="ECO:0000256" key="5">
    <source>
        <dbReference type="ARBA" id="ARBA00022643"/>
    </source>
</evidence>
<dbReference type="KEGG" id="mass:CR152_01970"/>
<evidence type="ECO:0000313" key="12">
    <source>
        <dbReference type="EMBL" id="ATQ73412.1"/>
    </source>
</evidence>
<dbReference type="FunFam" id="3.20.20.70:FF:000154">
    <property type="entry name" value="Probable nitronate monooxygenase"/>
    <property type="match status" value="1"/>
</dbReference>
<dbReference type="EMBL" id="CP024608">
    <property type="protein sequence ID" value="ATQ73412.1"/>
    <property type="molecule type" value="Genomic_DNA"/>
</dbReference>
<dbReference type="PANTHER" id="PTHR42747">
    <property type="entry name" value="NITRONATE MONOOXYGENASE-RELATED"/>
    <property type="match status" value="1"/>
</dbReference>
<keyword evidence="7" id="KW-0560">Oxidoreductase</keyword>
<comment type="similarity">
    <text evidence="2">Belongs to the nitronate monooxygenase family. NMO class I subfamily.</text>
</comment>
<proteinExistence type="inferred from homology"/>
<keyword evidence="5" id="KW-0288">FMN</keyword>
<dbReference type="Proteomes" id="UP000229897">
    <property type="component" value="Chromosome"/>
</dbReference>
<dbReference type="RefSeq" id="WP_099873314.1">
    <property type="nucleotide sequence ID" value="NZ_CP024608.1"/>
</dbReference>
<keyword evidence="12" id="KW-0223">Dioxygenase</keyword>
<dbReference type="OrthoDB" id="9778912at2"/>
<evidence type="ECO:0000313" key="13">
    <source>
        <dbReference type="Proteomes" id="UP000229897"/>
    </source>
</evidence>
<dbReference type="GO" id="GO:0009636">
    <property type="term" value="P:response to toxic substance"/>
    <property type="evidence" value="ECO:0007669"/>
    <property type="project" value="UniProtKB-KW"/>
</dbReference>
<keyword evidence="8" id="KW-0503">Monooxygenase</keyword>
<comment type="catalytic activity">
    <reaction evidence="10">
        <text>3 propionate 3-nitronate + 3 O2 + H2O = 3 3-oxopropanoate + 2 nitrate + nitrite + H2O2 + 3 H(+)</text>
        <dbReference type="Rhea" id="RHEA:57332"/>
        <dbReference type="ChEBI" id="CHEBI:15377"/>
        <dbReference type="ChEBI" id="CHEBI:15378"/>
        <dbReference type="ChEBI" id="CHEBI:15379"/>
        <dbReference type="ChEBI" id="CHEBI:16240"/>
        <dbReference type="ChEBI" id="CHEBI:16301"/>
        <dbReference type="ChEBI" id="CHEBI:17632"/>
        <dbReference type="ChEBI" id="CHEBI:33190"/>
        <dbReference type="ChEBI" id="CHEBI:136067"/>
    </reaction>
</comment>
<dbReference type="AlphaFoldDB" id="A0A2D2DEK3"/>
<sequence>MELHALFKFPILQGPMAGGASRAELVAAVSNSGGLGCMAGSLMSPAALRDEVGRIRAMTDEPFLLNLFVLQTPTPSTEEVNAAVELLRPVWESLGWDKLPIPSRWCQDFDTQFDTLIELRPAAASFTFGILTPIQVERLHDAGIYVIGTVTTVDEALAWENVGADAVIASGIESGGHRGTFLGPQEDATLGGKALWPQVAEAVKIPMIAAGGIMTGVDIAEALSLGAQAVQMGSAFLVTDESGIHPAYKQRLIEARDTPTRLTRAFSGRYARGLENTFMRKMENVEKQVPAYPVQNALTTGIRAAAAERGDTELMSLWAGAEIRRARPMPVAKLMQMLVAEMRTS</sequence>
<dbReference type="Gene3D" id="3.20.20.70">
    <property type="entry name" value="Aldolase class I"/>
    <property type="match status" value="1"/>
</dbReference>